<dbReference type="Pfam" id="PF07679">
    <property type="entry name" value="I-set"/>
    <property type="match status" value="1"/>
</dbReference>
<feature type="compositionally biased region" description="Basic and acidic residues" evidence="13">
    <location>
        <begin position="857"/>
        <end position="879"/>
    </location>
</feature>
<evidence type="ECO:0000256" key="2">
    <source>
        <dbReference type="ARBA" id="ARBA00022692"/>
    </source>
</evidence>
<comment type="caution">
    <text evidence="17">The sequence shown here is derived from an EMBL/GenBank/DDBJ whole genome shotgun (WGS) entry which is preliminary data.</text>
</comment>
<dbReference type="InterPro" id="IPR007110">
    <property type="entry name" value="Ig-like_dom"/>
</dbReference>
<evidence type="ECO:0000256" key="9">
    <source>
        <dbReference type="ARBA" id="ARBA00023170"/>
    </source>
</evidence>
<evidence type="ECO:0000256" key="11">
    <source>
        <dbReference type="ARBA" id="ARBA00023319"/>
    </source>
</evidence>
<name>A0ABN8N803_9CNID</name>
<keyword evidence="10" id="KW-0325">Glycoprotein</keyword>
<feature type="domain" description="Ig-like" evidence="16">
    <location>
        <begin position="15"/>
        <end position="128"/>
    </location>
</feature>
<dbReference type="SUPFAM" id="SSF48726">
    <property type="entry name" value="Immunoglobulin"/>
    <property type="match status" value="2"/>
</dbReference>
<keyword evidence="6 14" id="KW-1133">Transmembrane helix</keyword>
<dbReference type="PROSITE" id="PS00107">
    <property type="entry name" value="PROTEIN_KINASE_ATP"/>
    <property type="match status" value="1"/>
</dbReference>
<dbReference type="PRINTS" id="PR00109">
    <property type="entry name" value="TYRKINASE"/>
</dbReference>
<dbReference type="PIRSF" id="PIRSF000615">
    <property type="entry name" value="TyrPK_CSF1-R"/>
    <property type="match status" value="1"/>
</dbReference>
<dbReference type="PROSITE" id="PS50835">
    <property type="entry name" value="IG_LIKE"/>
    <property type="match status" value="2"/>
</dbReference>
<evidence type="ECO:0000259" key="15">
    <source>
        <dbReference type="PROSITE" id="PS50011"/>
    </source>
</evidence>
<dbReference type="InterPro" id="IPR036179">
    <property type="entry name" value="Ig-like_dom_sf"/>
</dbReference>
<feature type="domain" description="Ig-like" evidence="16">
    <location>
        <begin position="188"/>
        <end position="260"/>
    </location>
</feature>
<dbReference type="Pfam" id="PF13927">
    <property type="entry name" value="Ig_3"/>
    <property type="match status" value="1"/>
</dbReference>
<organism evidence="17 18">
    <name type="scientific">Porites lobata</name>
    <dbReference type="NCBI Taxonomy" id="104759"/>
    <lineage>
        <taxon>Eukaryota</taxon>
        <taxon>Metazoa</taxon>
        <taxon>Cnidaria</taxon>
        <taxon>Anthozoa</taxon>
        <taxon>Hexacorallia</taxon>
        <taxon>Scleractinia</taxon>
        <taxon>Fungiina</taxon>
        <taxon>Poritidae</taxon>
        <taxon>Porites</taxon>
    </lineage>
</organism>
<keyword evidence="7 14" id="KW-0472">Membrane</keyword>
<evidence type="ECO:0008006" key="19">
    <source>
        <dbReference type="Google" id="ProtNLM"/>
    </source>
</evidence>
<dbReference type="InterPro" id="IPR050122">
    <property type="entry name" value="RTK"/>
</dbReference>
<evidence type="ECO:0000256" key="5">
    <source>
        <dbReference type="ARBA" id="ARBA00022840"/>
    </source>
</evidence>
<evidence type="ECO:0000256" key="12">
    <source>
        <dbReference type="PROSITE-ProRule" id="PRU10141"/>
    </source>
</evidence>
<evidence type="ECO:0000256" key="7">
    <source>
        <dbReference type="ARBA" id="ARBA00023136"/>
    </source>
</evidence>
<protein>
    <recommendedName>
        <fullName evidence="19">Receptor protein-tyrosine kinase</fullName>
    </recommendedName>
</protein>
<evidence type="ECO:0000256" key="8">
    <source>
        <dbReference type="ARBA" id="ARBA00023157"/>
    </source>
</evidence>
<dbReference type="InterPro" id="IPR003598">
    <property type="entry name" value="Ig_sub2"/>
</dbReference>
<dbReference type="InterPro" id="IPR001245">
    <property type="entry name" value="Ser-Thr/Tyr_kinase_cat_dom"/>
</dbReference>
<keyword evidence="2 14" id="KW-0812">Transmembrane</keyword>
<evidence type="ECO:0000256" key="10">
    <source>
        <dbReference type="ARBA" id="ARBA00023180"/>
    </source>
</evidence>
<feature type="binding site" evidence="12">
    <location>
        <position position="559"/>
    </location>
    <ligand>
        <name>ATP</name>
        <dbReference type="ChEBI" id="CHEBI:30616"/>
    </ligand>
</feature>
<dbReference type="SUPFAM" id="SSF56112">
    <property type="entry name" value="Protein kinase-like (PK-like)"/>
    <property type="match status" value="1"/>
</dbReference>
<gene>
    <name evidence="17" type="ORF">PLOB_00002622</name>
</gene>
<evidence type="ECO:0000256" key="14">
    <source>
        <dbReference type="SAM" id="Phobius"/>
    </source>
</evidence>
<proteinExistence type="predicted"/>
<feature type="transmembrane region" description="Helical" evidence="14">
    <location>
        <begin position="420"/>
        <end position="443"/>
    </location>
</feature>
<evidence type="ECO:0000259" key="16">
    <source>
        <dbReference type="PROSITE" id="PS50835"/>
    </source>
</evidence>
<evidence type="ECO:0000313" key="17">
    <source>
        <dbReference type="EMBL" id="CAH3043743.1"/>
    </source>
</evidence>
<evidence type="ECO:0000256" key="13">
    <source>
        <dbReference type="SAM" id="MobiDB-lite"/>
    </source>
</evidence>
<dbReference type="InterPro" id="IPR003599">
    <property type="entry name" value="Ig_sub"/>
</dbReference>
<dbReference type="SMART" id="SM00408">
    <property type="entry name" value="IGc2"/>
    <property type="match status" value="2"/>
</dbReference>
<feature type="compositionally biased region" description="Basic and acidic residues" evidence="13">
    <location>
        <begin position="898"/>
        <end position="915"/>
    </location>
</feature>
<keyword evidence="4 12" id="KW-0547">Nucleotide-binding</keyword>
<dbReference type="InterPro" id="IPR011009">
    <property type="entry name" value="Kinase-like_dom_sf"/>
</dbReference>
<feature type="compositionally biased region" description="Polar residues" evidence="13">
    <location>
        <begin position="844"/>
        <end position="856"/>
    </location>
</feature>
<accession>A0ABN8N803</accession>
<keyword evidence="8" id="KW-1015">Disulfide bond</keyword>
<feature type="domain" description="Protein kinase" evidence="15">
    <location>
        <begin position="525"/>
        <end position="810"/>
    </location>
</feature>
<keyword evidence="5 12" id="KW-0067">ATP-binding</keyword>
<keyword evidence="11" id="KW-0393">Immunoglobulin domain</keyword>
<evidence type="ECO:0000256" key="4">
    <source>
        <dbReference type="ARBA" id="ARBA00022741"/>
    </source>
</evidence>
<keyword evidence="3" id="KW-0732">Signal</keyword>
<dbReference type="EMBL" id="CALNXK010000011">
    <property type="protein sequence ID" value="CAH3043743.1"/>
    <property type="molecule type" value="Genomic_DNA"/>
</dbReference>
<keyword evidence="18" id="KW-1185">Reference proteome</keyword>
<comment type="subcellular location">
    <subcellularLocation>
        <location evidence="1">Membrane</location>
        <topology evidence="1">Single-pass membrane protein</topology>
    </subcellularLocation>
</comment>
<dbReference type="Gene3D" id="1.10.510.10">
    <property type="entry name" value="Transferase(Phosphotransferase) domain 1"/>
    <property type="match status" value="1"/>
</dbReference>
<evidence type="ECO:0000256" key="1">
    <source>
        <dbReference type="ARBA" id="ARBA00004167"/>
    </source>
</evidence>
<dbReference type="PANTHER" id="PTHR24416:SF550">
    <property type="entry name" value="FIBROBLAST GROWTH FACTOR RECEPTOR HOMOLOG 1-RELATED"/>
    <property type="match status" value="1"/>
</dbReference>
<dbReference type="Gene3D" id="3.30.200.20">
    <property type="entry name" value="Phosphorylase Kinase, domain 1"/>
    <property type="match status" value="1"/>
</dbReference>
<dbReference type="Proteomes" id="UP001159405">
    <property type="component" value="Unassembled WGS sequence"/>
</dbReference>
<dbReference type="InterPro" id="IPR013783">
    <property type="entry name" value="Ig-like_fold"/>
</dbReference>
<evidence type="ECO:0000256" key="6">
    <source>
        <dbReference type="ARBA" id="ARBA00022989"/>
    </source>
</evidence>
<dbReference type="InterPro" id="IPR013098">
    <property type="entry name" value="Ig_I-set"/>
</dbReference>
<evidence type="ECO:0000313" key="18">
    <source>
        <dbReference type="Proteomes" id="UP001159405"/>
    </source>
</evidence>
<dbReference type="InterPro" id="IPR000719">
    <property type="entry name" value="Prot_kinase_dom"/>
</dbReference>
<dbReference type="Pfam" id="PF07714">
    <property type="entry name" value="PK_Tyr_Ser-Thr"/>
    <property type="match status" value="1"/>
</dbReference>
<keyword evidence="9" id="KW-0675">Receptor</keyword>
<feature type="non-terminal residue" evidence="17">
    <location>
        <position position="1"/>
    </location>
</feature>
<dbReference type="Gene3D" id="2.60.40.10">
    <property type="entry name" value="Immunoglobulins"/>
    <property type="match status" value="2"/>
</dbReference>
<dbReference type="InterPro" id="IPR017441">
    <property type="entry name" value="Protein_kinase_ATP_BS"/>
</dbReference>
<dbReference type="PANTHER" id="PTHR24416">
    <property type="entry name" value="TYROSINE-PROTEIN KINASE RECEPTOR"/>
    <property type="match status" value="1"/>
</dbReference>
<dbReference type="SMART" id="SM00409">
    <property type="entry name" value="IG"/>
    <property type="match status" value="2"/>
</dbReference>
<evidence type="ECO:0000256" key="3">
    <source>
        <dbReference type="ARBA" id="ARBA00022729"/>
    </source>
</evidence>
<reference evidence="17 18" key="1">
    <citation type="submission" date="2022-05" db="EMBL/GenBank/DDBJ databases">
        <authorList>
            <consortium name="Genoscope - CEA"/>
            <person name="William W."/>
        </authorList>
    </citation>
    <scope>NUCLEOTIDE SEQUENCE [LARGE SCALE GENOMIC DNA]</scope>
</reference>
<dbReference type="PROSITE" id="PS50011">
    <property type="entry name" value="PROTEIN_KINASE_DOM"/>
    <property type="match status" value="1"/>
</dbReference>
<sequence>AYLCSSSVERSRAKPVVLSMSNATVFVAENVTLICRAYSDAKPHFQWLRWFLLPSNSSGNDTDSKKFSYEVINQNQQDSVKYQSSGNNKHEFHGVPLSLVNVTKKDEGKYTCIVGNALGYSVKHAYIVVQEKLGKIVRWTYNLAVPSSSPALSANLICSDSLVPFSNPSPPLQATATTFRSLRFNNFPDLYSMFAPYRLETGQNLTVPPMDTLPRVAWYKNGKPLNERRGSCLYLDWKYVLALRDVVPSDTGTYSCNVSNHLGLVGCALTLKVIDSTCGDFKDANLENPTFNFEPSLNQACASRRFTSSDRFCLASLPLSTFTDTLSFLPERILLMSHFYGLLTSFLGDSLTYYHNYRRIVNNTYKSVFYVHVFMYLISETTASPPETNATFWQNTNGNLRPSAESVRPLLSSSSSKRKILIAMLVSASVLFIVLFGIGFYLYQRKMELAKEGKYGLANSPKPNEIAVEYRAHDPSVGGSLSSCESTAPLMRQPSLRSRLASNLTQVSEEDMPLDEKWEIDRELISLQEVLGEGAFGRVMKAEVFGMPNMPFRLNVAVKMLKENATQQEHADLISELELMKTIGKHKNIINLIAACTQGGPLYVVVEYAPNGNLRQFLRTRRPTREYPTLLTALRERGPVRKNGSTLTHMDLVSFSYQVCRGMEYLSSKKCIHRDLEARNVLVAEDNTMKIADFGLSRQVHPKGYYRKTKEGLLPVMWMAVESLFDCVYNTQSDVWSFGILLWEMVTFGGTPYPGVSLEKLFELLKSGYRMEKPLNCPENMYQIMLKCWQYSPTQRPTFEELVKEFDAMLVSLSDKVDSACQLEEEEIHQEASLMIPLATRASNSALVSPSTPRNTGRTEHEMEKDGRDNDSVSPHHDTNVIWEVRNPSTNRRQLLKRGRELQSPEIAADKKKFSDTTFPRVPIQSNV</sequence>
<feature type="region of interest" description="Disordered" evidence="13">
    <location>
        <begin position="844"/>
        <end position="928"/>
    </location>
</feature>